<sequence>LCRSRCSSTVDAHRLRTGFHQRGVRLHQHRSTQQYLLCRSVEFLKDL</sequence>
<dbReference type="WBParaSite" id="TASK_0000258401-mRNA-1">
    <property type="protein sequence ID" value="TASK_0000258401-mRNA-1"/>
    <property type="gene ID" value="TASK_0000258401"/>
</dbReference>
<dbReference type="AlphaFoldDB" id="A0A0R3VYU0"/>
<protein>
    <submittedName>
        <fullName evidence="1">Ovule protein</fullName>
    </submittedName>
</protein>
<organism evidence="1">
    <name type="scientific">Taenia asiatica</name>
    <name type="common">Asian tapeworm</name>
    <dbReference type="NCBI Taxonomy" id="60517"/>
    <lineage>
        <taxon>Eukaryota</taxon>
        <taxon>Metazoa</taxon>
        <taxon>Spiralia</taxon>
        <taxon>Lophotrochozoa</taxon>
        <taxon>Platyhelminthes</taxon>
        <taxon>Cestoda</taxon>
        <taxon>Eucestoda</taxon>
        <taxon>Cyclophyllidea</taxon>
        <taxon>Taeniidae</taxon>
        <taxon>Taenia</taxon>
    </lineage>
</organism>
<accession>A0A0R3VYU0</accession>
<proteinExistence type="predicted"/>
<evidence type="ECO:0000313" key="1">
    <source>
        <dbReference type="WBParaSite" id="TASK_0000258401-mRNA-1"/>
    </source>
</evidence>
<reference evidence="1" key="1">
    <citation type="submission" date="2017-02" db="UniProtKB">
        <authorList>
            <consortium name="WormBaseParasite"/>
        </authorList>
    </citation>
    <scope>IDENTIFICATION</scope>
</reference>
<name>A0A0R3VYU0_TAEAS</name>